<evidence type="ECO:0000313" key="7">
    <source>
        <dbReference type="Proteomes" id="UP000051295"/>
    </source>
</evidence>
<dbReference type="InterPro" id="IPR036909">
    <property type="entry name" value="Cyt_c-like_dom_sf"/>
</dbReference>
<dbReference type="InterPro" id="IPR009056">
    <property type="entry name" value="Cyt_c-like_dom"/>
</dbReference>
<evidence type="ECO:0000256" key="4">
    <source>
        <dbReference type="PROSITE-ProRule" id="PRU00433"/>
    </source>
</evidence>
<dbReference type="EMBL" id="LAXJ01000010">
    <property type="protein sequence ID" value="KRS12419.1"/>
    <property type="molecule type" value="Genomic_DNA"/>
</dbReference>
<feature type="domain" description="Cytochrome c" evidence="5">
    <location>
        <begin position="12"/>
        <end position="123"/>
    </location>
</feature>
<accession>A0A0T5NTZ7</accession>
<evidence type="ECO:0000256" key="2">
    <source>
        <dbReference type="ARBA" id="ARBA00022723"/>
    </source>
</evidence>
<protein>
    <submittedName>
        <fullName evidence="6">Cytochrome C</fullName>
    </submittedName>
</protein>
<dbReference type="PROSITE" id="PS51007">
    <property type="entry name" value="CYTC"/>
    <property type="match status" value="1"/>
</dbReference>
<dbReference type="STRING" id="1641875.XM53_11465"/>
<dbReference type="GO" id="GO:0009055">
    <property type="term" value="F:electron transfer activity"/>
    <property type="evidence" value="ECO:0007669"/>
    <property type="project" value="InterPro"/>
</dbReference>
<keyword evidence="1 4" id="KW-0349">Heme</keyword>
<evidence type="ECO:0000256" key="1">
    <source>
        <dbReference type="ARBA" id="ARBA00022617"/>
    </source>
</evidence>
<dbReference type="Proteomes" id="UP000051295">
    <property type="component" value="Unassembled WGS sequence"/>
</dbReference>
<keyword evidence="7" id="KW-1185">Reference proteome</keyword>
<dbReference type="GO" id="GO:0020037">
    <property type="term" value="F:heme binding"/>
    <property type="evidence" value="ECO:0007669"/>
    <property type="project" value="InterPro"/>
</dbReference>
<evidence type="ECO:0000313" key="6">
    <source>
        <dbReference type="EMBL" id="KRS12419.1"/>
    </source>
</evidence>
<reference evidence="6 7" key="1">
    <citation type="submission" date="2015-04" db="EMBL/GenBank/DDBJ databases">
        <title>The draft genome sequence of Roseovarius sp.R12b.</title>
        <authorList>
            <person name="Li G."/>
            <person name="Lai Q."/>
            <person name="Shao Z."/>
            <person name="Yan P."/>
        </authorList>
    </citation>
    <scope>NUCLEOTIDE SEQUENCE [LARGE SCALE GENOMIC DNA]</scope>
    <source>
        <strain evidence="6 7">R12B</strain>
    </source>
</reference>
<keyword evidence="3 4" id="KW-0408">Iron</keyword>
<sequence>MALGAGPVLAEGDAGAGAALYAQHCVSCHGTRADGQGPMREVLLVQPSDLTTLTARHGGTFPVLRVAERIDGRDPLVAHGSGMPVYGDFFDTTEQVAVRTEAGQPVMVTPPVADLVAFLRSIQAE</sequence>
<organism evidence="6 7">
    <name type="scientific">Roseovarius atlanticus</name>
    <dbReference type="NCBI Taxonomy" id="1641875"/>
    <lineage>
        <taxon>Bacteria</taxon>
        <taxon>Pseudomonadati</taxon>
        <taxon>Pseudomonadota</taxon>
        <taxon>Alphaproteobacteria</taxon>
        <taxon>Rhodobacterales</taxon>
        <taxon>Roseobacteraceae</taxon>
        <taxon>Roseovarius</taxon>
    </lineage>
</organism>
<dbReference type="AlphaFoldDB" id="A0A0T5NTZ7"/>
<keyword evidence="2 4" id="KW-0479">Metal-binding</keyword>
<evidence type="ECO:0000259" key="5">
    <source>
        <dbReference type="PROSITE" id="PS51007"/>
    </source>
</evidence>
<dbReference type="SUPFAM" id="SSF46626">
    <property type="entry name" value="Cytochrome c"/>
    <property type="match status" value="1"/>
</dbReference>
<dbReference type="Pfam" id="PF13442">
    <property type="entry name" value="Cytochrome_CBB3"/>
    <property type="match status" value="1"/>
</dbReference>
<dbReference type="GO" id="GO:0046872">
    <property type="term" value="F:metal ion binding"/>
    <property type="evidence" value="ECO:0007669"/>
    <property type="project" value="UniProtKB-KW"/>
</dbReference>
<gene>
    <name evidence="6" type="ORF">XM53_11465</name>
</gene>
<comment type="caution">
    <text evidence="6">The sequence shown here is derived from an EMBL/GenBank/DDBJ whole genome shotgun (WGS) entry which is preliminary data.</text>
</comment>
<name>A0A0T5NTZ7_9RHOB</name>
<dbReference type="PATRIC" id="fig|1641875.4.peg.76"/>
<evidence type="ECO:0000256" key="3">
    <source>
        <dbReference type="ARBA" id="ARBA00023004"/>
    </source>
</evidence>
<proteinExistence type="predicted"/>
<dbReference type="Gene3D" id="1.10.760.10">
    <property type="entry name" value="Cytochrome c-like domain"/>
    <property type="match status" value="1"/>
</dbReference>